<organism evidence="2 3">
    <name type="scientific">Acinetobacter pollinis</name>
    <dbReference type="NCBI Taxonomy" id="2605270"/>
    <lineage>
        <taxon>Bacteria</taxon>
        <taxon>Pseudomonadati</taxon>
        <taxon>Pseudomonadota</taxon>
        <taxon>Gammaproteobacteria</taxon>
        <taxon>Moraxellales</taxon>
        <taxon>Moraxellaceae</taxon>
        <taxon>Acinetobacter</taxon>
    </lineage>
</organism>
<gene>
    <name evidence="2" type="ORF">I2F25_07420</name>
</gene>
<evidence type="ECO:0000256" key="1">
    <source>
        <dbReference type="SAM" id="SignalP"/>
    </source>
</evidence>
<name>A0ABU6DVF8_9GAMM</name>
<evidence type="ECO:0000313" key="3">
    <source>
        <dbReference type="Proteomes" id="UP001339883"/>
    </source>
</evidence>
<keyword evidence="3" id="KW-1185">Reference proteome</keyword>
<keyword evidence="1" id="KW-0732">Signal</keyword>
<feature type="signal peptide" evidence="1">
    <location>
        <begin position="1"/>
        <end position="21"/>
    </location>
</feature>
<dbReference type="EMBL" id="VTDN01000005">
    <property type="protein sequence ID" value="MEB5476872.1"/>
    <property type="molecule type" value="Genomic_DNA"/>
</dbReference>
<feature type="chain" id="PRO_5045844498" evidence="1">
    <location>
        <begin position="22"/>
        <end position="106"/>
    </location>
</feature>
<proteinExistence type="predicted"/>
<accession>A0ABU6DVF8</accession>
<dbReference type="RefSeq" id="WP_195771254.1">
    <property type="nucleotide sequence ID" value="NZ_VTDN01000005.1"/>
</dbReference>
<reference evidence="2 3" key="1">
    <citation type="submission" date="2019-08" db="EMBL/GenBank/DDBJ databases">
        <title>Five species of Acinetobacter isolated from floral nectar and animal pollinators.</title>
        <authorList>
            <person name="Hendry T.A."/>
        </authorList>
    </citation>
    <scope>NUCLEOTIDE SEQUENCE [LARGE SCALE GENOMIC DNA]</scope>
    <source>
        <strain evidence="2 3">MD18.27</strain>
    </source>
</reference>
<dbReference type="Proteomes" id="UP001339883">
    <property type="component" value="Unassembled WGS sequence"/>
</dbReference>
<comment type="caution">
    <text evidence="2">The sequence shown here is derived from an EMBL/GenBank/DDBJ whole genome shotgun (WGS) entry which is preliminary data.</text>
</comment>
<protein>
    <submittedName>
        <fullName evidence="2">Uncharacterized protein</fullName>
    </submittedName>
</protein>
<evidence type="ECO:0000313" key="2">
    <source>
        <dbReference type="EMBL" id="MEB5476872.1"/>
    </source>
</evidence>
<sequence length="106" mass="11606">MFNKKVLCFAILALGIQSTFAQMSWPPETGAKVVGNALEYPTTLNSQQKSMSDFLNHGAKIINTQMGERGPIFTLQQGKKSLLCFVYPANAQTDQNVATSKCYGLN</sequence>